<proteinExistence type="predicted"/>
<sequence length="11" mass="1331">MLSHCPFRPEN</sequence>
<protein>
    <submittedName>
        <fullName evidence="1">Uncharacterized protein</fullName>
    </submittedName>
</protein>
<name>A0A0E9TX61_ANGAN</name>
<evidence type="ECO:0000313" key="1">
    <source>
        <dbReference type="EMBL" id="JAH58146.1"/>
    </source>
</evidence>
<reference evidence="1" key="2">
    <citation type="journal article" date="2015" name="Fish Shellfish Immunol.">
        <title>Early steps in the European eel (Anguilla anguilla)-Vibrio vulnificus interaction in the gills: Role of the RtxA13 toxin.</title>
        <authorList>
            <person name="Callol A."/>
            <person name="Pajuelo D."/>
            <person name="Ebbesson L."/>
            <person name="Teles M."/>
            <person name="MacKenzie S."/>
            <person name="Amaro C."/>
        </authorList>
    </citation>
    <scope>NUCLEOTIDE SEQUENCE</scope>
</reference>
<dbReference type="EMBL" id="GBXM01050431">
    <property type="protein sequence ID" value="JAH58146.1"/>
    <property type="molecule type" value="Transcribed_RNA"/>
</dbReference>
<organism evidence="1">
    <name type="scientific">Anguilla anguilla</name>
    <name type="common">European freshwater eel</name>
    <name type="synonym">Muraena anguilla</name>
    <dbReference type="NCBI Taxonomy" id="7936"/>
    <lineage>
        <taxon>Eukaryota</taxon>
        <taxon>Metazoa</taxon>
        <taxon>Chordata</taxon>
        <taxon>Craniata</taxon>
        <taxon>Vertebrata</taxon>
        <taxon>Euteleostomi</taxon>
        <taxon>Actinopterygii</taxon>
        <taxon>Neopterygii</taxon>
        <taxon>Teleostei</taxon>
        <taxon>Anguilliformes</taxon>
        <taxon>Anguillidae</taxon>
        <taxon>Anguilla</taxon>
    </lineage>
</organism>
<reference evidence="1" key="1">
    <citation type="submission" date="2014-11" db="EMBL/GenBank/DDBJ databases">
        <authorList>
            <person name="Amaro Gonzalez C."/>
        </authorList>
    </citation>
    <scope>NUCLEOTIDE SEQUENCE</scope>
</reference>
<accession>A0A0E9TX61</accession>